<dbReference type="ProteomicsDB" id="320418"/>
<evidence type="ECO:0000313" key="1">
    <source>
        <dbReference type="Ensembl" id="ENSMUSP00000139240.3"/>
    </source>
</evidence>
<dbReference type="Proteomes" id="UP000000589">
    <property type="component" value="Chromosome 7"/>
</dbReference>
<dbReference type="VEuPathDB" id="HostDB:ENSMUSG00000109824"/>
<name>V9GXN4_MOUSE</name>
<evidence type="ECO:0000313" key="3">
    <source>
        <dbReference type="MGI" id="MGI:3030477"/>
    </source>
</evidence>
<dbReference type="MGI" id="MGI:3030477">
    <property type="gene designation" value="Or51a42"/>
</dbReference>
<dbReference type="MGI" id="MGI:1924125">
    <property type="gene designation" value="4930516K23Rik"/>
</dbReference>
<organism evidence="1 4">
    <name type="scientific">Mus musculus</name>
    <name type="common">Mouse</name>
    <dbReference type="NCBI Taxonomy" id="10090"/>
    <lineage>
        <taxon>Eukaryota</taxon>
        <taxon>Metazoa</taxon>
        <taxon>Chordata</taxon>
        <taxon>Craniata</taxon>
        <taxon>Vertebrata</taxon>
        <taxon>Euteleostomi</taxon>
        <taxon>Mammalia</taxon>
        <taxon>Eutheria</taxon>
        <taxon>Euarchontoglires</taxon>
        <taxon>Glires</taxon>
        <taxon>Rodentia</taxon>
        <taxon>Myomorpha</taxon>
        <taxon>Muroidea</taxon>
        <taxon>Muridae</taxon>
        <taxon>Murinae</taxon>
        <taxon>Mus</taxon>
        <taxon>Mus</taxon>
    </lineage>
</organism>
<reference evidence="1 4" key="1">
    <citation type="journal article" date="2009" name="PLoS Biol.">
        <title>Lineage-specific biology revealed by a finished genome assembly of the mouse.</title>
        <authorList>
            <consortium name="Mouse Genome Sequencing Consortium"/>
            <person name="Church D.M."/>
            <person name="Goodstadt L."/>
            <person name="Hillier L.W."/>
            <person name="Zody M.C."/>
            <person name="Goldstein S."/>
            <person name="She X."/>
            <person name="Bult C.J."/>
            <person name="Agarwala R."/>
            <person name="Cherry J.L."/>
            <person name="DiCuccio M."/>
            <person name="Hlavina W."/>
            <person name="Kapustin Y."/>
            <person name="Meric P."/>
            <person name="Maglott D."/>
            <person name="Birtle Z."/>
            <person name="Marques A.C."/>
            <person name="Graves T."/>
            <person name="Zhou S."/>
            <person name="Teague B."/>
            <person name="Potamousis K."/>
            <person name="Churas C."/>
            <person name="Place M."/>
            <person name="Herschleb J."/>
            <person name="Runnheim R."/>
            <person name="Forrest D."/>
            <person name="Amos-Landgraf J."/>
            <person name="Schwartz D.C."/>
            <person name="Cheng Z."/>
            <person name="Lindblad-Toh K."/>
            <person name="Eichler E.E."/>
            <person name="Ponting C.P."/>
        </authorList>
    </citation>
    <scope>NUCLEOTIDE SEQUENCE [LARGE SCALE GENOMIC DNA]</scope>
    <source>
        <strain evidence="1 4">C57BL/6J</strain>
    </source>
</reference>
<dbReference type="HOGENOM" id="CLU_1958866_0_0_1"/>
<accession>V9GXN4</accession>
<dbReference type="AGR" id="MGI:3030477"/>
<proteinExistence type="predicted"/>
<reference evidence="1" key="3">
    <citation type="submission" date="2025-08" db="UniProtKB">
        <authorList>
            <consortium name="Ensembl"/>
        </authorList>
    </citation>
    <scope>IDENTIFICATION</scope>
    <source>
        <strain evidence="1">C57BL/6J</strain>
    </source>
</reference>
<reference evidence="1 4" key="2">
    <citation type="journal article" date="2011" name="PLoS Biol.">
        <title>Modernizing reference genome assemblies.</title>
        <authorList>
            <person name="Church D.M."/>
            <person name="Schneider V.A."/>
            <person name="Graves T."/>
            <person name="Auger K."/>
            <person name="Cunningham F."/>
            <person name="Bouk N."/>
            <person name="Chen H.C."/>
            <person name="Agarwala R."/>
            <person name="McLaren W.M."/>
            <person name="Ritchie G.R."/>
            <person name="Albracht D."/>
            <person name="Kremitzki M."/>
            <person name="Rock S."/>
            <person name="Kotkiewicz H."/>
            <person name="Kremitzki C."/>
            <person name="Wollam A."/>
            <person name="Trani L."/>
            <person name="Fulton L."/>
            <person name="Fulton R."/>
            <person name="Matthews L."/>
            <person name="Whitehead S."/>
            <person name="Chow W."/>
            <person name="Torrance J."/>
            <person name="Dunn M."/>
            <person name="Harden G."/>
            <person name="Threadgold G."/>
            <person name="Wood J."/>
            <person name="Collins J."/>
            <person name="Heath P."/>
            <person name="Griffiths G."/>
            <person name="Pelan S."/>
            <person name="Grafham D."/>
            <person name="Eichler E.E."/>
            <person name="Weinstock G."/>
            <person name="Mardis E.R."/>
            <person name="Wilson R.K."/>
            <person name="Howe K."/>
            <person name="Flicek P."/>
            <person name="Hubbard T."/>
        </authorList>
    </citation>
    <scope>NUCLEOTIDE SEQUENCE [LARGE SCALE GENOMIC DNA]</scope>
    <source>
        <strain evidence="1 4">C57BL/6J</strain>
    </source>
</reference>
<dbReference type="Ensembl" id="ENSMUST00000138055.2">
    <property type="protein sequence ID" value="ENSMUSP00000139240.3"/>
    <property type="gene ID" value="ENSMUSG00000109824.5"/>
</dbReference>
<keyword evidence="4" id="KW-1185">Reference proteome</keyword>
<protein>
    <submittedName>
        <fullName evidence="1">RIKEN cDNA 4930516K23 gene</fullName>
    </submittedName>
</protein>
<dbReference type="SMR" id="V9GXN4"/>
<dbReference type="Bgee" id="ENSMUSG00000109824">
    <property type="expression patterns" value="Expressed in spermatid and 1 other cell type or tissue"/>
</dbReference>
<evidence type="ECO:0000313" key="2">
    <source>
        <dbReference type="MGI" id="MGI:1924125"/>
    </source>
</evidence>
<gene>
    <name evidence="1 2" type="primary">4930516K23Rik</name>
    <name evidence="3" type="synonym">Or51a42</name>
</gene>
<evidence type="ECO:0000313" key="4">
    <source>
        <dbReference type="Proteomes" id="UP000000589"/>
    </source>
</evidence>
<sequence>MGGVWGLRGIHKFMCKRDELRPLCRLDPQHSTASYQEKTHILYTIA</sequence>
<reference evidence="1" key="4">
    <citation type="submission" date="2025-09" db="UniProtKB">
        <authorList>
            <consortium name="Ensembl"/>
        </authorList>
    </citation>
    <scope>IDENTIFICATION</scope>
    <source>
        <strain evidence="1">C57BL/6J</strain>
    </source>
</reference>
<dbReference type="AlphaFoldDB" id="V9GXN4"/>
<dbReference type="AGR" id="MGI:1924125"/>